<organism evidence="1 2">
    <name type="scientific">Tanacetum coccineum</name>
    <dbReference type="NCBI Taxonomy" id="301880"/>
    <lineage>
        <taxon>Eukaryota</taxon>
        <taxon>Viridiplantae</taxon>
        <taxon>Streptophyta</taxon>
        <taxon>Embryophyta</taxon>
        <taxon>Tracheophyta</taxon>
        <taxon>Spermatophyta</taxon>
        <taxon>Magnoliopsida</taxon>
        <taxon>eudicotyledons</taxon>
        <taxon>Gunneridae</taxon>
        <taxon>Pentapetalae</taxon>
        <taxon>asterids</taxon>
        <taxon>campanulids</taxon>
        <taxon>Asterales</taxon>
        <taxon>Asteraceae</taxon>
        <taxon>Asteroideae</taxon>
        <taxon>Anthemideae</taxon>
        <taxon>Anthemidinae</taxon>
        <taxon>Tanacetum</taxon>
    </lineage>
</organism>
<evidence type="ECO:0000313" key="2">
    <source>
        <dbReference type="Proteomes" id="UP001151760"/>
    </source>
</evidence>
<dbReference type="Proteomes" id="UP001151760">
    <property type="component" value="Unassembled WGS sequence"/>
</dbReference>
<protein>
    <submittedName>
        <fullName evidence="1">Uncharacterized protein</fullName>
    </submittedName>
</protein>
<dbReference type="EMBL" id="BQNB010020949">
    <property type="protein sequence ID" value="GJU01291.1"/>
    <property type="molecule type" value="Genomic_DNA"/>
</dbReference>
<proteinExistence type="predicted"/>
<accession>A0ABQ5IML1</accession>
<reference evidence="1" key="2">
    <citation type="submission" date="2022-01" db="EMBL/GenBank/DDBJ databases">
        <authorList>
            <person name="Yamashiro T."/>
            <person name="Shiraishi A."/>
            <person name="Satake H."/>
            <person name="Nakayama K."/>
        </authorList>
    </citation>
    <scope>NUCLEOTIDE SEQUENCE</scope>
</reference>
<comment type="caution">
    <text evidence="1">The sequence shown here is derived from an EMBL/GenBank/DDBJ whole genome shotgun (WGS) entry which is preliminary data.</text>
</comment>
<keyword evidence="2" id="KW-1185">Reference proteome</keyword>
<reference evidence="1" key="1">
    <citation type="journal article" date="2022" name="Int. J. Mol. Sci.">
        <title>Draft Genome of Tanacetum Coccineum: Genomic Comparison of Closely Related Tanacetum-Family Plants.</title>
        <authorList>
            <person name="Yamashiro T."/>
            <person name="Shiraishi A."/>
            <person name="Nakayama K."/>
            <person name="Satake H."/>
        </authorList>
    </citation>
    <scope>NUCLEOTIDE SEQUENCE</scope>
</reference>
<evidence type="ECO:0000313" key="1">
    <source>
        <dbReference type="EMBL" id="GJU01291.1"/>
    </source>
</evidence>
<sequence length="78" mass="8880">MSKELRVSLILNSLNKDYEQLVQKYSMHSMGKTIVELHVMIKLDEKGLPKKAHAPDVLVVREGKIQKKNNKSQVAHGK</sequence>
<gene>
    <name evidence="1" type="ORF">Tco_1111629</name>
</gene>
<name>A0ABQ5IML1_9ASTR</name>